<feature type="region of interest" description="Disordered" evidence="1">
    <location>
        <begin position="81"/>
        <end position="102"/>
    </location>
</feature>
<dbReference type="GO" id="GO:0005737">
    <property type="term" value="C:cytoplasm"/>
    <property type="evidence" value="ECO:0007669"/>
    <property type="project" value="TreeGrafter"/>
</dbReference>
<name>A0A0R3QRI5_9BILA</name>
<feature type="compositionally biased region" description="Basic and acidic residues" evidence="1">
    <location>
        <begin position="91"/>
        <end position="102"/>
    </location>
</feature>
<dbReference type="Proteomes" id="UP000280834">
    <property type="component" value="Unassembled WGS sequence"/>
</dbReference>
<evidence type="ECO:0000313" key="3">
    <source>
        <dbReference type="Proteomes" id="UP000280834"/>
    </source>
</evidence>
<dbReference type="GO" id="GO:0097352">
    <property type="term" value="P:autophagosome maturation"/>
    <property type="evidence" value="ECO:0007669"/>
    <property type="project" value="TreeGrafter"/>
</dbReference>
<proteinExistence type="predicted"/>
<feature type="compositionally biased region" description="Basic and acidic residues" evidence="1">
    <location>
        <begin position="27"/>
        <end position="52"/>
    </location>
</feature>
<reference evidence="4" key="1">
    <citation type="submission" date="2017-02" db="UniProtKB">
        <authorList>
            <consortium name="WormBaseParasite"/>
        </authorList>
    </citation>
    <scope>IDENTIFICATION</scope>
</reference>
<organism evidence="4">
    <name type="scientific">Brugia timori</name>
    <dbReference type="NCBI Taxonomy" id="42155"/>
    <lineage>
        <taxon>Eukaryota</taxon>
        <taxon>Metazoa</taxon>
        <taxon>Ecdysozoa</taxon>
        <taxon>Nematoda</taxon>
        <taxon>Chromadorea</taxon>
        <taxon>Rhabditida</taxon>
        <taxon>Spirurina</taxon>
        <taxon>Spiruromorpha</taxon>
        <taxon>Filarioidea</taxon>
        <taxon>Onchocercidae</taxon>
        <taxon>Brugia</taxon>
    </lineage>
</organism>
<dbReference type="PANTHER" id="PTHR31139:SF4">
    <property type="entry name" value="ECTOPIC P GRANULES PROTEIN 5 HOMOLOG"/>
    <property type="match status" value="1"/>
</dbReference>
<feature type="compositionally biased region" description="Basic residues" evidence="1">
    <location>
        <begin position="1"/>
        <end position="12"/>
    </location>
</feature>
<protein>
    <submittedName>
        <fullName evidence="4">Ectopic P granules protein 5 homolog</fullName>
    </submittedName>
</protein>
<gene>
    <name evidence="2" type="ORF">BTMF_LOCUS8371</name>
</gene>
<feature type="region of interest" description="Disordered" evidence="1">
    <location>
        <begin position="1"/>
        <end position="65"/>
    </location>
</feature>
<evidence type="ECO:0000313" key="4">
    <source>
        <dbReference type="WBParaSite" id="BTMF_0001032901-mRNA-1"/>
    </source>
</evidence>
<dbReference type="InterPro" id="IPR051436">
    <property type="entry name" value="Autophagy-related_EPG5"/>
</dbReference>
<dbReference type="WBParaSite" id="BTMF_0001032901-mRNA-1">
    <property type="protein sequence ID" value="BTMF_0001032901-mRNA-1"/>
    <property type="gene ID" value="BTMF_0001032901"/>
</dbReference>
<dbReference type="PANTHER" id="PTHR31139">
    <property type="entry name" value="ECTOPIC P GRANULES PROTEIN 5 HOMOLOG"/>
    <property type="match status" value="1"/>
</dbReference>
<evidence type="ECO:0000313" key="2">
    <source>
        <dbReference type="EMBL" id="VDO27949.1"/>
    </source>
</evidence>
<accession>A0A0R3QRI5</accession>
<keyword evidence="3" id="KW-1185">Reference proteome</keyword>
<evidence type="ECO:0000256" key="1">
    <source>
        <dbReference type="SAM" id="MobiDB-lite"/>
    </source>
</evidence>
<dbReference type="AlphaFoldDB" id="A0A0R3QRI5"/>
<dbReference type="STRING" id="42155.A0A0R3QRI5"/>
<sequence length="611" mass="69378">MELERPKKKYSKPRQLSPPPSILTLDELEKGFADVDEREPSTSGIGKERGSDETSTNARNIEKLEVKPSDTVSACISPIGSKEISETETGYDEKPDHDAPLGTEKEENVENVSSIDNIYSTAPTAFASISLMNSKDATRTDDTMENIAYRPSIYPIMQLNEIKSASSQIIDELSTLTNSERVQERDITGMQQSSEIQNEITYEHTANANTYPSLFLECNEYGLLTENQLLLFYQNELYEAVEEFVDKFLEHEEFPQHSLYEYLKRYKKVCEDIDSKETDVMDCERLVKDCTQASWTAENRLIKQEGRCGEQKYATGSATYLVATFHPEKATELSHLLKRDVTSRLDSSLSLQIQMRSLALQIQWHVVECNNAFMVEHRCNVNSPPCFLPDGADTVSRRNLRNALSDLFHYLRYPDLPSRFTTAVSGWISELVAVLLKACTSSDQQYLLCQMLRLVSPVSQWAAPLLQSYIEIDSTNDRLIIDNYIVMMSLLLSSIRGRENFLRRVMNFENENNTWIIINDDGVEKDGSILTVSESDLIAFFNQFSAEAAFAKAIRCFAITLGSDPVNQALTLIAFELVLIKIFNDGLYVYGTFNYRQLCKQIGYALRQSVM</sequence>
<dbReference type="EMBL" id="UZAG01016373">
    <property type="protein sequence ID" value="VDO27949.1"/>
    <property type="molecule type" value="Genomic_DNA"/>
</dbReference>
<reference evidence="2 3" key="2">
    <citation type="submission" date="2018-11" db="EMBL/GenBank/DDBJ databases">
        <authorList>
            <consortium name="Pathogen Informatics"/>
        </authorList>
    </citation>
    <scope>NUCLEOTIDE SEQUENCE [LARGE SCALE GENOMIC DNA]</scope>
</reference>